<dbReference type="InterPro" id="IPR000182">
    <property type="entry name" value="GNAT_dom"/>
</dbReference>
<organism evidence="2">
    <name type="scientific">hydrothermal vent metagenome</name>
    <dbReference type="NCBI Taxonomy" id="652676"/>
    <lineage>
        <taxon>unclassified sequences</taxon>
        <taxon>metagenomes</taxon>
        <taxon>ecological metagenomes</taxon>
    </lineage>
</organism>
<dbReference type="InterPro" id="IPR016181">
    <property type="entry name" value="Acyl_CoA_acyltransferase"/>
</dbReference>
<dbReference type="EMBL" id="CZQE01000316">
    <property type="protein sequence ID" value="CUS45938.1"/>
    <property type="molecule type" value="Genomic_DNA"/>
</dbReference>
<keyword evidence="2" id="KW-0808">Transferase</keyword>
<evidence type="ECO:0000313" key="2">
    <source>
        <dbReference type="EMBL" id="CUS45938.1"/>
    </source>
</evidence>
<dbReference type="PANTHER" id="PTHR43792:SF1">
    <property type="entry name" value="N-ACETYLTRANSFERASE DOMAIN-CONTAINING PROTEIN"/>
    <property type="match status" value="1"/>
</dbReference>
<dbReference type="SUPFAM" id="SSF55729">
    <property type="entry name" value="Acyl-CoA N-acyltransferases (Nat)"/>
    <property type="match status" value="1"/>
</dbReference>
<protein>
    <submittedName>
        <fullName evidence="2">Acetyltransferase, GNAT family</fullName>
    </submittedName>
</protein>
<dbReference type="GO" id="GO:0016747">
    <property type="term" value="F:acyltransferase activity, transferring groups other than amino-acyl groups"/>
    <property type="evidence" value="ECO:0007669"/>
    <property type="project" value="InterPro"/>
</dbReference>
<proteinExistence type="predicted"/>
<gene>
    <name evidence="2" type="ORF">MGWOODY_Smn55</name>
</gene>
<evidence type="ECO:0000259" key="1">
    <source>
        <dbReference type="Pfam" id="PF13302"/>
    </source>
</evidence>
<dbReference type="Pfam" id="PF13302">
    <property type="entry name" value="Acetyltransf_3"/>
    <property type="match status" value="1"/>
</dbReference>
<dbReference type="Gene3D" id="3.40.630.30">
    <property type="match status" value="1"/>
</dbReference>
<accession>A0A160TMW1</accession>
<reference evidence="2" key="1">
    <citation type="submission" date="2015-10" db="EMBL/GenBank/DDBJ databases">
        <authorList>
            <person name="Gilbert D.G."/>
        </authorList>
    </citation>
    <scope>NUCLEOTIDE SEQUENCE</scope>
</reference>
<sequence>MIQTDRLVLRRWRGADVDPFFAICSDPRVMATIGPLQTRDQIVAAVARQNGFQERHGFCFWAIERREDAAMVGFCGIKPGAEGTPIEGEVEIGWRLGFADWGKGYAREAATASLGWAWDRRDIPAVAAITTVGNSRSWGLMERLGMVRALSEDFDHPGVPDDSPLKPHIVYRIARPT</sequence>
<name>A0A160TMW1_9ZZZZ</name>
<feature type="domain" description="N-acetyltransferase" evidence="1">
    <location>
        <begin position="6"/>
        <end position="147"/>
    </location>
</feature>
<dbReference type="PANTHER" id="PTHR43792">
    <property type="entry name" value="GNAT FAMILY, PUTATIVE (AFU_ORTHOLOGUE AFUA_3G00765)-RELATED-RELATED"/>
    <property type="match status" value="1"/>
</dbReference>
<dbReference type="AlphaFoldDB" id="A0A160TMW1"/>
<dbReference type="InterPro" id="IPR051531">
    <property type="entry name" value="N-acetyltransferase"/>
</dbReference>